<proteinExistence type="predicted"/>
<keyword evidence="3" id="KW-1185">Reference proteome</keyword>
<keyword evidence="1" id="KW-0472">Membrane</keyword>
<reference evidence="2 3" key="1">
    <citation type="submission" date="2019-07" db="EMBL/GenBank/DDBJ databases">
        <title>Pseudomonas mangiferae sp. nov., isolated from bark of mango tree in Thailand.</title>
        <authorList>
            <person name="Srisuk N."/>
            <person name="Anurat P."/>
        </authorList>
    </citation>
    <scope>NUCLEOTIDE SEQUENCE [LARGE SCALE GENOMIC DNA]</scope>
    <source>
        <strain evidence="2 3">DMKU_BBB3-04</strain>
    </source>
</reference>
<evidence type="ECO:0000313" key="2">
    <source>
        <dbReference type="EMBL" id="TRX75657.1"/>
    </source>
</evidence>
<keyword evidence="1" id="KW-1133">Transmembrane helix</keyword>
<name>A0A553H1M7_9PSED</name>
<feature type="transmembrane region" description="Helical" evidence="1">
    <location>
        <begin position="37"/>
        <end position="58"/>
    </location>
</feature>
<comment type="caution">
    <text evidence="2">The sequence shown here is derived from an EMBL/GenBank/DDBJ whole genome shotgun (WGS) entry which is preliminary data.</text>
</comment>
<sequence length="239" mass="27116">MEKVRDLLEELSRYKRYNFVEKKTGIESTLNDSAKGFMWFSILSFLFLLCFLVARYIFGLVPGDITELLVFLLYLLLNVFFVLAWGLEIVTAVFNAVNNKGSALRRFKDEATKDIAYAKHVANYYSELHIGLAKNLIASKLKNMDRRAAVFLGSSSSIAIMAAIGKMLDIYQLLEKYNISIFKIFVLGFKAGIANISITLILAFFVGIFAGVIALRFSMSKYHYHIEILELAEQLKTKS</sequence>
<dbReference type="Proteomes" id="UP000315235">
    <property type="component" value="Unassembled WGS sequence"/>
</dbReference>
<keyword evidence="1" id="KW-0812">Transmembrane</keyword>
<dbReference type="EMBL" id="VJOY01000004">
    <property type="protein sequence ID" value="TRX75657.1"/>
    <property type="molecule type" value="Genomic_DNA"/>
</dbReference>
<feature type="transmembrane region" description="Helical" evidence="1">
    <location>
        <begin position="70"/>
        <end position="97"/>
    </location>
</feature>
<feature type="transmembrane region" description="Helical" evidence="1">
    <location>
        <begin position="149"/>
        <end position="171"/>
    </location>
</feature>
<gene>
    <name evidence="2" type="ORF">FM069_07915</name>
</gene>
<evidence type="ECO:0000313" key="3">
    <source>
        <dbReference type="Proteomes" id="UP000315235"/>
    </source>
</evidence>
<accession>A0A553H1M7</accession>
<organism evidence="2 3">
    <name type="scientific">Pseudomonas mangiferae</name>
    <dbReference type="NCBI Taxonomy" id="2593654"/>
    <lineage>
        <taxon>Bacteria</taxon>
        <taxon>Pseudomonadati</taxon>
        <taxon>Pseudomonadota</taxon>
        <taxon>Gammaproteobacteria</taxon>
        <taxon>Pseudomonadales</taxon>
        <taxon>Pseudomonadaceae</taxon>
        <taxon>Pseudomonas</taxon>
    </lineage>
</organism>
<protein>
    <submittedName>
        <fullName evidence="2">Uncharacterized protein</fullName>
    </submittedName>
</protein>
<evidence type="ECO:0000256" key="1">
    <source>
        <dbReference type="SAM" id="Phobius"/>
    </source>
</evidence>
<dbReference type="AlphaFoldDB" id="A0A553H1M7"/>
<feature type="transmembrane region" description="Helical" evidence="1">
    <location>
        <begin position="191"/>
        <end position="215"/>
    </location>
</feature>
<dbReference type="RefSeq" id="WP_143487749.1">
    <property type="nucleotide sequence ID" value="NZ_VJOY01000004.1"/>
</dbReference>